<dbReference type="GO" id="GO:0016787">
    <property type="term" value="F:hydrolase activity"/>
    <property type="evidence" value="ECO:0007669"/>
    <property type="project" value="UniProtKB-KW"/>
</dbReference>
<keyword evidence="10" id="KW-0539">Nucleus</keyword>
<dbReference type="PANTHER" id="PTHR43788">
    <property type="entry name" value="DNA2/NAM7 HELICASE FAMILY MEMBER"/>
    <property type="match status" value="1"/>
</dbReference>
<accession>A0A1Y2C348</accession>
<evidence type="ECO:0000256" key="8">
    <source>
        <dbReference type="ARBA" id="ARBA00022806"/>
    </source>
</evidence>
<evidence type="ECO:0000259" key="12">
    <source>
        <dbReference type="Pfam" id="PF13086"/>
    </source>
</evidence>
<dbReference type="Pfam" id="PF13087">
    <property type="entry name" value="AAA_12"/>
    <property type="match status" value="1"/>
</dbReference>
<feature type="domain" description="DNA2/NAM7 helicase-like C-terminal" evidence="13">
    <location>
        <begin position="425"/>
        <end position="479"/>
    </location>
</feature>
<dbReference type="Pfam" id="PF21138">
    <property type="entry name" value="SMUBP-2_HCS1_1B"/>
    <property type="match status" value="1"/>
</dbReference>
<gene>
    <name evidence="15" type="ORF">BCR33DRAFT_739814</name>
</gene>
<dbReference type="GO" id="GO:0005634">
    <property type="term" value="C:nucleus"/>
    <property type="evidence" value="ECO:0007669"/>
    <property type="project" value="UniProtKB-SubCell"/>
</dbReference>
<evidence type="ECO:0000313" key="16">
    <source>
        <dbReference type="Proteomes" id="UP000193642"/>
    </source>
</evidence>
<dbReference type="EC" id="3.6.4.12" evidence="4"/>
<evidence type="ECO:0000256" key="5">
    <source>
        <dbReference type="ARBA" id="ARBA00022490"/>
    </source>
</evidence>
<feature type="domain" description="Helicase SMUBP-2/HCS1 1B" evidence="14">
    <location>
        <begin position="9"/>
        <end position="119"/>
    </location>
</feature>
<dbReference type="GO" id="GO:0005524">
    <property type="term" value="F:ATP binding"/>
    <property type="evidence" value="ECO:0007669"/>
    <property type="project" value="UniProtKB-KW"/>
</dbReference>
<evidence type="ECO:0000256" key="1">
    <source>
        <dbReference type="ARBA" id="ARBA00004123"/>
    </source>
</evidence>
<keyword evidence="9" id="KW-0067">ATP-binding</keyword>
<dbReference type="InterPro" id="IPR050534">
    <property type="entry name" value="Coronavir_polyprotein_1ab"/>
</dbReference>
<dbReference type="OrthoDB" id="6513042at2759"/>
<dbReference type="AlphaFoldDB" id="A0A1Y2C348"/>
<keyword evidence="7 15" id="KW-0378">Hydrolase</keyword>
<dbReference type="EMBL" id="MCGO01000032">
    <property type="protein sequence ID" value="ORY41317.1"/>
    <property type="molecule type" value="Genomic_DNA"/>
</dbReference>
<evidence type="ECO:0000256" key="3">
    <source>
        <dbReference type="ARBA" id="ARBA00007913"/>
    </source>
</evidence>
<evidence type="ECO:0000256" key="2">
    <source>
        <dbReference type="ARBA" id="ARBA00004496"/>
    </source>
</evidence>
<keyword evidence="6" id="KW-0547">Nucleotide-binding</keyword>
<dbReference type="InterPro" id="IPR041677">
    <property type="entry name" value="DNA2/NAM7_AAA_11"/>
</dbReference>
<dbReference type="PANTHER" id="PTHR43788:SF8">
    <property type="entry name" value="DNA-BINDING PROTEIN SMUBP-2"/>
    <property type="match status" value="1"/>
</dbReference>
<dbReference type="InterPro" id="IPR027417">
    <property type="entry name" value="P-loop_NTPase"/>
</dbReference>
<protein>
    <recommendedName>
        <fullName evidence="4">DNA helicase</fullName>
        <ecNumber evidence="4">3.6.4.12</ecNumber>
    </recommendedName>
</protein>
<evidence type="ECO:0000256" key="4">
    <source>
        <dbReference type="ARBA" id="ARBA00012551"/>
    </source>
</evidence>
<comment type="similarity">
    <text evidence="3">Belongs to the DNA2/NAM7 helicase family.</text>
</comment>
<comment type="subcellular location">
    <subcellularLocation>
        <location evidence="2">Cytoplasm</location>
    </subcellularLocation>
    <subcellularLocation>
        <location evidence="1">Nucleus</location>
    </subcellularLocation>
</comment>
<keyword evidence="16" id="KW-1185">Reference proteome</keyword>
<evidence type="ECO:0000256" key="6">
    <source>
        <dbReference type="ARBA" id="ARBA00022741"/>
    </source>
</evidence>
<evidence type="ECO:0000256" key="11">
    <source>
        <dbReference type="SAM" id="MobiDB-lite"/>
    </source>
</evidence>
<dbReference type="InterPro" id="IPR041679">
    <property type="entry name" value="DNA2/NAM7-like_C"/>
</dbReference>
<dbReference type="Gene3D" id="2.40.30.270">
    <property type="match status" value="1"/>
</dbReference>
<reference evidence="15 16" key="1">
    <citation type="submission" date="2016-07" db="EMBL/GenBank/DDBJ databases">
        <title>Pervasive Adenine N6-methylation of Active Genes in Fungi.</title>
        <authorList>
            <consortium name="DOE Joint Genome Institute"/>
            <person name="Mondo S.J."/>
            <person name="Dannebaum R.O."/>
            <person name="Kuo R.C."/>
            <person name="Labutti K."/>
            <person name="Haridas S."/>
            <person name="Kuo A."/>
            <person name="Salamov A."/>
            <person name="Ahrendt S.R."/>
            <person name="Lipzen A."/>
            <person name="Sullivan W."/>
            <person name="Andreopoulos W.B."/>
            <person name="Clum A."/>
            <person name="Lindquist E."/>
            <person name="Daum C."/>
            <person name="Ramamoorthy G.K."/>
            <person name="Gryganskyi A."/>
            <person name="Culley D."/>
            <person name="Magnuson J.K."/>
            <person name="James T.Y."/>
            <person name="O'Malley M.A."/>
            <person name="Stajich J.E."/>
            <person name="Spatafora J.W."/>
            <person name="Visel A."/>
            <person name="Grigoriev I.V."/>
        </authorList>
    </citation>
    <scope>NUCLEOTIDE SEQUENCE [LARGE SCALE GENOMIC DNA]</scope>
    <source>
        <strain evidence="15 16">JEL800</strain>
    </source>
</reference>
<keyword evidence="5" id="KW-0963">Cytoplasm</keyword>
<proteinExistence type="inferred from homology"/>
<name>A0A1Y2C348_9FUNG</name>
<organism evidence="15 16">
    <name type="scientific">Rhizoclosmatium globosum</name>
    <dbReference type="NCBI Taxonomy" id="329046"/>
    <lineage>
        <taxon>Eukaryota</taxon>
        <taxon>Fungi</taxon>
        <taxon>Fungi incertae sedis</taxon>
        <taxon>Chytridiomycota</taxon>
        <taxon>Chytridiomycota incertae sedis</taxon>
        <taxon>Chytridiomycetes</taxon>
        <taxon>Chytridiales</taxon>
        <taxon>Chytriomycetaceae</taxon>
        <taxon>Rhizoclosmatium</taxon>
    </lineage>
</organism>
<feature type="region of interest" description="Disordered" evidence="11">
    <location>
        <begin position="396"/>
        <end position="417"/>
    </location>
</feature>
<dbReference type="Pfam" id="PF13086">
    <property type="entry name" value="AAA_11"/>
    <property type="match status" value="2"/>
</dbReference>
<dbReference type="GO" id="GO:0043139">
    <property type="term" value="F:5'-3' DNA helicase activity"/>
    <property type="evidence" value="ECO:0007669"/>
    <property type="project" value="TreeGrafter"/>
</dbReference>
<evidence type="ECO:0000256" key="9">
    <source>
        <dbReference type="ARBA" id="ARBA00022840"/>
    </source>
</evidence>
<dbReference type="GO" id="GO:0005737">
    <property type="term" value="C:cytoplasm"/>
    <property type="evidence" value="ECO:0007669"/>
    <property type="project" value="UniProtKB-SubCell"/>
</dbReference>
<evidence type="ECO:0000256" key="10">
    <source>
        <dbReference type="ARBA" id="ARBA00023242"/>
    </source>
</evidence>
<evidence type="ECO:0000256" key="7">
    <source>
        <dbReference type="ARBA" id="ARBA00022801"/>
    </source>
</evidence>
<dbReference type="STRING" id="329046.A0A1Y2C348"/>
<dbReference type="InterPro" id="IPR048761">
    <property type="entry name" value="SMUBP-2_HCS1_1B"/>
</dbReference>
<keyword evidence="8" id="KW-0347">Helicase</keyword>
<dbReference type="GO" id="GO:0003723">
    <property type="term" value="F:RNA binding"/>
    <property type="evidence" value="ECO:0007669"/>
    <property type="project" value="InterPro"/>
</dbReference>
<comment type="caution">
    <text evidence="15">The sequence shown here is derived from an EMBL/GenBank/DDBJ whole genome shotgun (WGS) entry which is preliminary data.</text>
</comment>
<dbReference type="Gene3D" id="3.40.50.300">
    <property type="entry name" value="P-loop containing nucleotide triphosphate hydrolases"/>
    <property type="match status" value="1"/>
</dbReference>
<sequence length="517" mass="57222">MEIIAAHRELVLRERQLAQAEESENINNGVRMSALVRVGLAVKNARVESVRTGLGGKSIATFALGQGHSFALKVGDPVVAIGASSSTGDQERLVLRGVVSKTDTSTFSVSFSGDANVSFDSATVAKADSAATFDRMDAALKDLQNAIGFSSEKASSKHLRIGESLLNVLLHGTQPSFSTRPAKPIEFLNQMLNDSQKDAVAKCLAADAVALIHGPPGTGKTETVVELVRQLVKRGDRVLLCGPSNISVDTLAARLTPHLNPNLQFTRIGHPSRVRRDQVLTHTLDIRVRSSDEGQIANDVRAEMDATLIKIQKCKRKAERRTLYDDMKRLRAELRSRCCCYTVWLWFYVLQNEYFDAIVIDESSQAIEAESWIAILKANPKARVFLAGDHLQLPPTVKSSSPSRTPPVSTLFNSPQLTSTPTSLTQTLFDRLLSTHGPSIKSMLTIQYRMHATICKHPSKYFYNSLLPPRIRLIPPPIPPPKRPRNKRNNIPVHNLHNISRRTRGNNARRHKRPIRL</sequence>
<feature type="domain" description="DNA2/NAM7 helicase helicase" evidence="12">
    <location>
        <begin position="192"/>
        <end position="321"/>
    </location>
</feature>
<dbReference type="SUPFAM" id="SSF52540">
    <property type="entry name" value="P-loop containing nucleoside triphosphate hydrolases"/>
    <property type="match status" value="1"/>
</dbReference>
<evidence type="ECO:0000313" key="15">
    <source>
        <dbReference type="EMBL" id="ORY41317.1"/>
    </source>
</evidence>
<dbReference type="Proteomes" id="UP000193642">
    <property type="component" value="Unassembled WGS sequence"/>
</dbReference>
<evidence type="ECO:0000259" key="13">
    <source>
        <dbReference type="Pfam" id="PF13087"/>
    </source>
</evidence>
<feature type="domain" description="DNA2/NAM7 helicase helicase" evidence="12">
    <location>
        <begin position="353"/>
        <end position="399"/>
    </location>
</feature>
<evidence type="ECO:0000259" key="14">
    <source>
        <dbReference type="Pfam" id="PF21138"/>
    </source>
</evidence>